<name>E4YCI8_OIKDI</name>
<proteinExistence type="inferred from homology"/>
<organism evidence="4">
    <name type="scientific">Oikopleura dioica</name>
    <name type="common">Tunicate</name>
    <dbReference type="NCBI Taxonomy" id="34765"/>
    <lineage>
        <taxon>Eukaryota</taxon>
        <taxon>Metazoa</taxon>
        <taxon>Chordata</taxon>
        <taxon>Tunicata</taxon>
        <taxon>Appendicularia</taxon>
        <taxon>Copelata</taxon>
        <taxon>Oikopleuridae</taxon>
        <taxon>Oikopleura</taxon>
    </lineage>
</organism>
<dbReference type="GO" id="GO:0003735">
    <property type="term" value="F:structural constituent of ribosome"/>
    <property type="evidence" value="ECO:0007669"/>
    <property type="project" value="InterPro"/>
</dbReference>
<evidence type="ECO:0000256" key="3">
    <source>
        <dbReference type="ARBA" id="ARBA00023274"/>
    </source>
</evidence>
<gene>
    <name evidence="4" type="ORF">GSOID_T00021157001</name>
</gene>
<accession>E4YCI8</accession>
<keyword evidence="3" id="KW-0687">Ribonucleoprotein</keyword>
<comment type="similarity">
    <text evidence="1">Belongs to the universal ribosomal protein uL4 family.</text>
</comment>
<evidence type="ECO:0000256" key="1">
    <source>
        <dbReference type="ARBA" id="ARBA00010528"/>
    </source>
</evidence>
<reference evidence="4" key="1">
    <citation type="journal article" date="2010" name="Science">
        <title>Plasticity of animal genome architecture unmasked by rapid evolution of a pelagic tunicate.</title>
        <authorList>
            <person name="Denoeud F."/>
            <person name="Henriet S."/>
            <person name="Mungpakdee S."/>
            <person name="Aury J.M."/>
            <person name="Da Silva C."/>
            <person name="Brinkmann H."/>
            <person name="Mikhaleva J."/>
            <person name="Olsen L.C."/>
            <person name="Jubin C."/>
            <person name="Canestro C."/>
            <person name="Bouquet J.M."/>
            <person name="Danks G."/>
            <person name="Poulain J."/>
            <person name="Campsteijn C."/>
            <person name="Adamski M."/>
            <person name="Cross I."/>
            <person name="Yadetie F."/>
            <person name="Muffato M."/>
            <person name="Louis A."/>
            <person name="Butcher S."/>
            <person name="Tsagkogeorga G."/>
            <person name="Konrad A."/>
            <person name="Singh S."/>
            <person name="Jensen M.F."/>
            <person name="Cong E.H."/>
            <person name="Eikeseth-Otteraa H."/>
            <person name="Noel B."/>
            <person name="Anthouard V."/>
            <person name="Porcel B.M."/>
            <person name="Kachouri-Lafond R."/>
            <person name="Nishino A."/>
            <person name="Ugolini M."/>
            <person name="Chourrout P."/>
            <person name="Nishida H."/>
            <person name="Aasland R."/>
            <person name="Huzurbazar S."/>
            <person name="Westhof E."/>
            <person name="Delsuc F."/>
            <person name="Lehrach H."/>
            <person name="Reinhardt R."/>
            <person name="Weissenbach J."/>
            <person name="Roy S.W."/>
            <person name="Artiguenave F."/>
            <person name="Postlethwait J.H."/>
            <person name="Manak J.R."/>
            <person name="Thompson E.M."/>
            <person name="Jaillon O."/>
            <person name="Du Pasquier L."/>
            <person name="Boudinot P."/>
            <person name="Liberles D.A."/>
            <person name="Volff J.N."/>
            <person name="Philippe H."/>
            <person name="Lenhard B."/>
            <person name="Roest Crollius H."/>
            <person name="Wincker P."/>
            <person name="Chourrout D."/>
        </authorList>
    </citation>
    <scope>NUCLEOTIDE SEQUENCE [LARGE SCALE GENOMIC DNA]</scope>
</reference>
<dbReference type="InterPro" id="IPR023574">
    <property type="entry name" value="Ribosomal_uL4_dom_sf"/>
</dbReference>
<dbReference type="AlphaFoldDB" id="E4YCI8"/>
<dbReference type="GO" id="GO:0006412">
    <property type="term" value="P:translation"/>
    <property type="evidence" value="ECO:0007669"/>
    <property type="project" value="InterPro"/>
</dbReference>
<dbReference type="Gene3D" id="3.40.1370.10">
    <property type="match status" value="1"/>
</dbReference>
<protein>
    <submittedName>
        <fullName evidence="4">Uncharacterized protein</fullName>
    </submittedName>
</protein>
<keyword evidence="2" id="KW-0689">Ribosomal protein</keyword>
<dbReference type="GO" id="GO:0005840">
    <property type="term" value="C:ribosome"/>
    <property type="evidence" value="ECO:0007669"/>
    <property type="project" value="UniProtKB-KW"/>
</dbReference>
<dbReference type="EMBL" id="FN654405">
    <property type="protein sequence ID" value="CBY33255.1"/>
    <property type="molecule type" value="Genomic_DNA"/>
</dbReference>
<evidence type="ECO:0000256" key="2">
    <source>
        <dbReference type="ARBA" id="ARBA00022980"/>
    </source>
</evidence>
<evidence type="ECO:0000313" key="4">
    <source>
        <dbReference type="EMBL" id="CBY33255.1"/>
    </source>
</evidence>
<dbReference type="GO" id="GO:1990904">
    <property type="term" value="C:ribonucleoprotein complex"/>
    <property type="evidence" value="ECO:0007669"/>
    <property type="project" value="UniProtKB-KW"/>
</dbReference>
<sequence>MAAARPVVSVYGADGSATAEQINLPAVFKAPIQRPTAIRRRRQRW</sequence>
<dbReference type="Proteomes" id="UP000011014">
    <property type="component" value="Unassembled WGS sequence"/>
</dbReference>